<protein>
    <submittedName>
        <fullName evidence="1">Uncharacterized protein</fullName>
    </submittedName>
</protein>
<dbReference type="Gramene" id="RZC49165">
    <property type="protein sequence ID" value="RZC49165"/>
    <property type="gene ID" value="C5167_017593"/>
</dbReference>
<organism evidence="1 2">
    <name type="scientific">Papaver somniferum</name>
    <name type="common">Opium poppy</name>
    <dbReference type="NCBI Taxonomy" id="3469"/>
    <lineage>
        <taxon>Eukaryota</taxon>
        <taxon>Viridiplantae</taxon>
        <taxon>Streptophyta</taxon>
        <taxon>Embryophyta</taxon>
        <taxon>Tracheophyta</taxon>
        <taxon>Spermatophyta</taxon>
        <taxon>Magnoliopsida</taxon>
        <taxon>Ranunculales</taxon>
        <taxon>Papaveraceae</taxon>
        <taxon>Papaveroideae</taxon>
        <taxon>Papaver</taxon>
    </lineage>
</organism>
<gene>
    <name evidence="1" type="ORF">C5167_017593</name>
</gene>
<dbReference type="EMBL" id="CM010716">
    <property type="protein sequence ID" value="RZC49165.1"/>
    <property type="molecule type" value="Genomic_DNA"/>
</dbReference>
<keyword evidence="2" id="KW-1185">Reference proteome</keyword>
<accession>A0A4Y7INY2</accession>
<evidence type="ECO:0000313" key="2">
    <source>
        <dbReference type="Proteomes" id="UP000316621"/>
    </source>
</evidence>
<evidence type="ECO:0000313" key="1">
    <source>
        <dbReference type="EMBL" id="RZC49165.1"/>
    </source>
</evidence>
<proteinExistence type="predicted"/>
<name>A0A4Y7INY2_PAPSO</name>
<dbReference type="AlphaFoldDB" id="A0A4Y7INY2"/>
<dbReference type="Proteomes" id="UP000316621">
    <property type="component" value="Chromosome 2"/>
</dbReference>
<reference evidence="1 2" key="1">
    <citation type="journal article" date="2018" name="Science">
        <title>The opium poppy genome and morphinan production.</title>
        <authorList>
            <person name="Guo L."/>
            <person name="Winzer T."/>
            <person name="Yang X."/>
            <person name="Li Y."/>
            <person name="Ning Z."/>
            <person name="He Z."/>
            <person name="Teodor R."/>
            <person name="Lu Y."/>
            <person name="Bowser T.A."/>
            <person name="Graham I.A."/>
            <person name="Ye K."/>
        </authorList>
    </citation>
    <scope>NUCLEOTIDE SEQUENCE [LARGE SCALE GENOMIC DNA]</scope>
    <source>
        <strain evidence="2">cv. HN1</strain>
        <tissue evidence="1">Leaves</tissue>
    </source>
</reference>
<sequence length="111" mass="12197">MAAAPMIMYPEIKRLTPSSADVAERHLDSQVVQLDKDAGGQEGGDVRTVNLARDRIPGIPSPFEERRRWWSQIALMGLGDGGGVNVDRRMERSWCSEALVIDFISGDVGVD</sequence>